<reference evidence="1 2" key="1">
    <citation type="submission" date="2017-11" db="EMBL/GenBank/DDBJ databases">
        <title>De novo assembly and phasing of dikaryotic genomes from two isolates of Puccinia coronata f. sp. avenae, the causal agent of oat crown rust.</title>
        <authorList>
            <person name="Miller M.E."/>
            <person name="Zhang Y."/>
            <person name="Omidvar V."/>
            <person name="Sperschneider J."/>
            <person name="Schwessinger B."/>
            <person name="Raley C."/>
            <person name="Palmer J.M."/>
            <person name="Garnica D."/>
            <person name="Upadhyaya N."/>
            <person name="Rathjen J."/>
            <person name="Taylor J.M."/>
            <person name="Park R.F."/>
            <person name="Dodds P.N."/>
            <person name="Hirsch C.D."/>
            <person name="Kianian S.F."/>
            <person name="Figueroa M."/>
        </authorList>
    </citation>
    <scope>NUCLEOTIDE SEQUENCE [LARGE SCALE GENOMIC DNA]</scope>
    <source>
        <strain evidence="1">12NC29</strain>
    </source>
</reference>
<sequence>MNRLLTHAHVASTRLRREGREPCRPLEVAHVRQNGGLVLISGCLEGWPAHAPVAVLNLFSTLRLGFGNLIMGTVYASSCR</sequence>
<proteinExistence type="predicted"/>
<accession>A0A2N5TMG0</accession>
<name>A0A2N5TMG0_9BASI</name>
<dbReference type="EMBL" id="PGCJ01000527">
    <property type="protein sequence ID" value="PLW26689.1"/>
    <property type="molecule type" value="Genomic_DNA"/>
</dbReference>
<dbReference type="Proteomes" id="UP000235388">
    <property type="component" value="Unassembled WGS sequence"/>
</dbReference>
<protein>
    <submittedName>
        <fullName evidence="1">Uncharacterized protein</fullName>
    </submittedName>
</protein>
<dbReference type="AlphaFoldDB" id="A0A2N5TMG0"/>
<organism evidence="1 2">
    <name type="scientific">Puccinia coronata f. sp. avenae</name>
    <dbReference type="NCBI Taxonomy" id="200324"/>
    <lineage>
        <taxon>Eukaryota</taxon>
        <taxon>Fungi</taxon>
        <taxon>Dikarya</taxon>
        <taxon>Basidiomycota</taxon>
        <taxon>Pucciniomycotina</taxon>
        <taxon>Pucciniomycetes</taxon>
        <taxon>Pucciniales</taxon>
        <taxon>Pucciniaceae</taxon>
        <taxon>Puccinia</taxon>
    </lineage>
</organism>
<evidence type="ECO:0000313" key="1">
    <source>
        <dbReference type="EMBL" id="PLW26689.1"/>
    </source>
</evidence>
<comment type="caution">
    <text evidence="1">The sequence shown here is derived from an EMBL/GenBank/DDBJ whole genome shotgun (WGS) entry which is preliminary data.</text>
</comment>
<keyword evidence="2" id="KW-1185">Reference proteome</keyword>
<evidence type="ECO:0000313" key="2">
    <source>
        <dbReference type="Proteomes" id="UP000235388"/>
    </source>
</evidence>
<gene>
    <name evidence="1" type="ORF">PCANC_18581</name>
</gene>